<feature type="domain" description="CBS" evidence="3">
    <location>
        <begin position="8"/>
        <end position="66"/>
    </location>
</feature>
<proteinExistence type="predicted"/>
<evidence type="ECO:0000313" key="5">
    <source>
        <dbReference type="Proteomes" id="UP001274321"/>
    </source>
</evidence>
<feature type="domain" description="CBS" evidence="3">
    <location>
        <begin position="76"/>
        <end position="132"/>
    </location>
</feature>
<dbReference type="PROSITE" id="PS51371">
    <property type="entry name" value="CBS"/>
    <property type="match status" value="2"/>
</dbReference>
<protein>
    <submittedName>
        <fullName evidence="4">CBS domain-containing protein</fullName>
    </submittedName>
</protein>
<keyword evidence="1 2" id="KW-0129">CBS domain</keyword>
<dbReference type="Proteomes" id="UP001274321">
    <property type="component" value="Unassembled WGS sequence"/>
</dbReference>
<dbReference type="EMBL" id="JAXAFJ010000014">
    <property type="protein sequence ID" value="MDX6807621.1"/>
    <property type="molecule type" value="Genomic_DNA"/>
</dbReference>
<dbReference type="PANTHER" id="PTHR43080">
    <property type="entry name" value="CBS DOMAIN-CONTAINING PROTEIN CBSX3, MITOCHONDRIAL"/>
    <property type="match status" value="1"/>
</dbReference>
<dbReference type="Pfam" id="PF00571">
    <property type="entry name" value="CBS"/>
    <property type="match status" value="2"/>
</dbReference>
<organism evidence="4 5">
    <name type="scientific">Terrihabitans rhizophilus</name>
    <dbReference type="NCBI Taxonomy" id="3092662"/>
    <lineage>
        <taxon>Bacteria</taxon>
        <taxon>Pseudomonadati</taxon>
        <taxon>Pseudomonadota</taxon>
        <taxon>Alphaproteobacteria</taxon>
        <taxon>Hyphomicrobiales</taxon>
        <taxon>Terrihabitans</taxon>
    </lineage>
</organism>
<dbReference type="CDD" id="cd04623">
    <property type="entry name" value="CBS_pair_bac_euk"/>
    <property type="match status" value="1"/>
</dbReference>
<dbReference type="InterPro" id="IPR044725">
    <property type="entry name" value="CBSX3_CBS_dom"/>
</dbReference>
<dbReference type="SMART" id="SM00116">
    <property type="entry name" value="CBS"/>
    <property type="match status" value="2"/>
</dbReference>
<dbReference type="Gene3D" id="3.10.580.10">
    <property type="entry name" value="CBS-domain"/>
    <property type="match status" value="1"/>
</dbReference>
<dbReference type="SUPFAM" id="SSF54631">
    <property type="entry name" value="CBS-domain pair"/>
    <property type="match status" value="1"/>
</dbReference>
<evidence type="ECO:0000256" key="1">
    <source>
        <dbReference type="ARBA" id="ARBA00023122"/>
    </source>
</evidence>
<dbReference type="PANTHER" id="PTHR43080:SF2">
    <property type="entry name" value="CBS DOMAIN-CONTAINING PROTEIN"/>
    <property type="match status" value="1"/>
</dbReference>
<keyword evidence="5" id="KW-1185">Reference proteome</keyword>
<dbReference type="InterPro" id="IPR000644">
    <property type="entry name" value="CBS_dom"/>
</dbReference>
<reference evidence="4 5" key="1">
    <citation type="submission" date="2023-11" db="EMBL/GenBank/DDBJ databases">
        <authorList>
            <person name="Bao R."/>
        </authorList>
    </citation>
    <scope>NUCLEOTIDE SEQUENCE [LARGE SCALE GENOMIC DNA]</scope>
    <source>
        <strain evidence="4 5">PJ23</strain>
    </source>
</reference>
<evidence type="ECO:0000313" key="4">
    <source>
        <dbReference type="EMBL" id="MDX6807621.1"/>
    </source>
</evidence>
<dbReference type="InterPro" id="IPR046342">
    <property type="entry name" value="CBS_dom_sf"/>
</dbReference>
<sequence>MYVSTILDTKGRDVVTVEADCTLLQAAEFLARRKIGTLVITDYENVPIGILSERDIVRAVAESGPSGLDQPVSAYMSSPVQTTNPGQLIRAIMEQMTEGRFRHIPVLENGRMVGIVSIGDVVKHRLAEFEAETSAMRDYIASA</sequence>
<dbReference type="InterPro" id="IPR051257">
    <property type="entry name" value="Diverse_CBS-Domain"/>
</dbReference>
<name>A0ABU4RRY7_9HYPH</name>
<dbReference type="RefSeq" id="WP_319845764.1">
    <property type="nucleotide sequence ID" value="NZ_JAXAFJ010000014.1"/>
</dbReference>
<evidence type="ECO:0000259" key="3">
    <source>
        <dbReference type="PROSITE" id="PS51371"/>
    </source>
</evidence>
<gene>
    <name evidence="4" type="ORF">SCD90_16280</name>
</gene>
<evidence type="ECO:0000256" key="2">
    <source>
        <dbReference type="PROSITE-ProRule" id="PRU00703"/>
    </source>
</evidence>
<comment type="caution">
    <text evidence="4">The sequence shown here is derived from an EMBL/GenBank/DDBJ whole genome shotgun (WGS) entry which is preliminary data.</text>
</comment>
<accession>A0ABU4RRY7</accession>